<accession>A0AAV4P3Y4</accession>
<comment type="caution">
    <text evidence="1">The sequence shown here is derived from an EMBL/GenBank/DDBJ whole genome shotgun (WGS) entry which is preliminary data.</text>
</comment>
<keyword evidence="2" id="KW-1185">Reference proteome</keyword>
<sequence>MISSRASRGWPKDGPFAVPSDFNASFFELLRFRVRQLVTEMSEKIKPKVILGHHDIHLTKLILNNDFFYLPRSSTLFIRKCRSLELGNSG</sequence>
<organism evidence="1 2">
    <name type="scientific">Caerostris extrusa</name>
    <name type="common">Bark spider</name>
    <name type="synonym">Caerostris bankana</name>
    <dbReference type="NCBI Taxonomy" id="172846"/>
    <lineage>
        <taxon>Eukaryota</taxon>
        <taxon>Metazoa</taxon>
        <taxon>Ecdysozoa</taxon>
        <taxon>Arthropoda</taxon>
        <taxon>Chelicerata</taxon>
        <taxon>Arachnida</taxon>
        <taxon>Araneae</taxon>
        <taxon>Araneomorphae</taxon>
        <taxon>Entelegynae</taxon>
        <taxon>Araneoidea</taxon>
        <taxon>Araneidae</taxon>
        <taxon>Caerostris</taxon>
    </lineage>
</organism>
<gene>
    <name evidence="1" type="ORF">CEXT_757891</name>
</gene>
<dbReference type="Proteomes" id="UP001054945">
    <property type="component" value="Unassembled WGS sequence"/>
</dbReference>
<name>A0AAV4P3Y4_CAEEX</name>
<dbReference type="EMBL" id="BPLR01021610">
    <property type="protein sequence ID" value="GIX91726.1"/>
    <property type="molecule type" value="Genomic_DNA"/>
</dbReference>
<evidence type="ECO:0000313" key="2">
    <source>
        <dbReference type="Proteomes" id="UP001054945"/>
    </source>
</evidence>
<proteinExistence type="predicted"/>
<dbReference type="AlphaFoldDB" id="A0AAV4P3Y4"/>
<reference evidence="1 2" key="1">
    <citation type="submission" date="2021-06" db="EMBL/GenBank/DDBJ databases">
        <title>Caerostris extrusa draft genome.</title>
        <authorList>
            <person name="Kono N."/>
            <person name="Arakawa K."/>
        </authorList>
    </citation>
    <scope>NUCLEOTIDE SEQUENCE [LARGE SCALE GENOMIC DNA]</scope>
</reference>
<evidence type="ECO:0000313" key="1">
    <source>
        <dbReference type="EMBL" id="GIX91726.1"/>
    </source>
</evidence>
<protein>
    <submittedName>
        <fullName evidence="1">Uncharacterized protein</fullName>
    </submittedName>
</protein>